<dbReference type="FunFam" id="3.40.50.300:FF:000011">
    <property type="entry name" value="Putative ABC transporter ATP-binding component"/>
    <property type="match status" value="1"/>
</dbReference>
<gene>
    <name evidence="7" type="ORF">SAMN05192586_105103</name>
</gene>
<dbReference type="Gene3D" id="3.40.50.300">
    <property type="entry name" value="P-loop containing nucleotide triphosphate hydrolases"/>
    <property type="match status" value="2"/>
</dbReference>
<feature type="coiled-coil region" evidence="4">
    <location>
        <begin position="590"/>
        <end position="664"/>
    </location>
</feature>
<evidence type="ECO:0000256" key="3">
    <source>
        <dbReference type="ARBA" id="ARBA00022840"/>
    </source>
</evidence>
<keyword evidence="8" id="KW-1185">Reference proteome</keyword>
<dbReference type="SMART" id="SM00382">
    <property type="entry name" value="AAA"/>
    <property type="match status" value="2"/>
</dbReference>
<dbReference type="SUPFAM" id="SSF52540">
    <property type="entry name" value="P-loop containing nucleoside triphosphate hydrolases"/>
    <property type="match status" value="2"/>
</dbReference>
<dbReference type="InterPro" id="IPR017871">
    <property type="entry name" value="ABC_transporter-like_CS"/>
</dbReference>
<dbReference type="CDD" id="cd03221">
    <property type="entry name" value="ABCF_EF-3"/>
    <property type="match status" value="2"/>
</dbReference>
<dbReference type="InterPro" id="IPR003439">
    <property type="entry name" value="ABC_transporter-like_ATP-bd"/>
</dbReference>
<sequence>MKITIQELSKSFGGRDIFNNFSLEVDSGVRLCVCGPNGTGKSTLLRLLAGVESPDAGRVLLPRGCRLGFVEQELSEEALETPLLTYVLDVLHDWNDFWAQWEDAAARKDNALLAELMQRQTELEAQYGYNPEHRAKAVLSGLGFAERKWGRTLRELSGGWRERAKLARVLTAGADVLLLDEPTNHLDVEAVEWLESFLLDFKGALVFVAHDRVFMDNVGSHVLYLGLSRPVFRKATYTQFLALQEEYNAQREREARALQDDLNRKMAFVERFRAKATKARQAGSRQKMAKKLEKQLEDYRPEPKRKELNFTWPEAPHLEKVALAAADLAFRFEDGRELWPALTFTLYRGQRVALVGPNGCGKSTLLRLLAGRLERCGGNVVTAPQLRLGFYTQHQMDTLRPDTTVLGEIRRLADPRTTEEELMSVLGLFLLGQEYFDRQVSALSGGEKSRLVLASLFLRRCNFLLLDEPTNHLDLESREALISALQKFDGTLLMVAHDRWLLSQVGAEAWELTRRGLDLYPDFSSYDAARRARLTQPAGAAKSGPGATGPQSGRAAEQAAPKDQPALSREEQKRLKREQAARRNALHKELRPLQERYAAQEKELAAVLEEQSAVEAQLADPQVYADHSRSNELLRAFDACKQRSEEILEEMTRLEEALQQARARFGADAADGEK</sequence>
<feature type="domain" description="ABC transporter" evidence="6">
    <location>
        <begin position="3"/>
        <end position="252"/>
    </location>
</feature>
<evidence type="ECO:0000256" key="1">
    <source>
        <dbReference type="ARBA" id="ARBA00022737"/>
    </source>
</evidence>
<dbReference type="InterPro" id="IPR050611">
    <property type="entry name" value="ABCF"/>
</dbReference>
<dbReference type="RefSeq" id="WP_092153218.1">
    <property type="nucleotide sequence ID" value="NZ_FNBX01000005.1"/>
</dbReference>
<keyword evidence="3 7" id="KW-0067">ATP-binding</keyword>
<dbReference type="OrthoDB" id="9808609at2"/>
<dbReference type="GO" id="GO:0016887">
    <property type="term" value="F:ATP hydrolysis activity"/>
    <property type="evidence" value="ECO:0007669"/>
    <property type="project" value="InterPro"/>
</dbReference>
<keyword evidence="1" id="KW-0677">Repeat</keyword>
<dbReference type="PROSITE" id="PS00211">
    <property type="entry name" value="ABC_TRANSPORTER_1"/>
    <property type="match status" value="1"/>
</dbReference>
<dbReference type="Pfam" id="PF12848">
    <property type="entry name" value="ABC_tran_Xtn"/>
    <property type="match status" value="1"/>
</dbReference>
<dbReference type="EMBL" id="FNBX01000005">
    <property type="protein sequence ID" value="SDF43877.1"/>
    <property type="molecule type" value="Genomic_DNA"/>
</dbReference>
<accession>A0A1G7L303</accession>
<dbReference type="InterPro" id="IPR032781">
    <property type="entry name" value="ABC_tran_Xtn"/>
</dbReference>
<evidence type="ECO:0000313" key="8">
    <source>
        <dbReference type="Proteomes" id="UP000199355"/>
    </source>
</evidence>
<dbReference type="AlphaFoldDB" id="A0A1G7L303"/>
<dbReference type="GO" id="GO:0005524">
    <property type="term" value="F:ATP binding"/>
    <property type="evidence" value="ECO:0007669"/>
    <property type="project" value="UniProtKB-KW"/>
</dbReference>
<name>A0A1G7L303_9BACT</name>
<evidence type="ECO:0000256" key="4">
    <source>
        <dbReference type="SAM" id="Coils"/>
    </source>
</evidence>
<evidence type="ECO:0000313" key="7">
    <source>
        <dbReference type="EMBL" id="SDF43877.1"/>
    </source>
</evidence>
<feature type="domain" description="ABC transporter" evidence="6">
    <location>
        <begin position="323"/>
        <end position="539"/>
    </location>
</feature>
<organism evidence="7 8">
    <name type="scientific">Desulfovibrio legallii</name>
    <dbReference type="NCBI Taxonomy" id="571438"/>
    <lineage>
        <taxon>Bacteria</taxon>
        <taxon>Pseudomonadati</taxon>
        <taxon>Thermodesulfobacteriota</taxon>
        <taxon>Desulfovibrionia</taxon>
        <taxon>Desulfovibrionales</taxon>
        <taxon>Desulfovibrionaceae</taxon>
        <taxon>Desulfovibrio</taxon>
    </lineage>
</organism>
<dbReference type="InterPro" id="IPR027417">
    <property type="entry name" value="P-loop_NTPase"/>
</dbReference>
<feature type="region of interest" description="Disordered" evidence="5">
    <location>
        <begin position="534"/>
        <end position="580"/>
    </location>
</feature>
<dbReference type="PROSITE" id="PS50893">
    <property type="entry name" value="ABC_TRANSPORTER_2"/>
    <property type="match status" value="2"/>
</dbReference>
<keyword evidence="2" id="KW-0547">Nucleotide-binding</keyword>
<evidence type="ECO:0000256" key="5">
    <source>
        <dbReference type="SAM" id="MobiDB-lite"/>
    </source>
</evidence>
<keyword evidence="4" id="KW-0175">Coiled coil</keyword>
<dbReference type="PANTHER" id="PTHR19211">
    <property type="entry name" value="ATP-BINDING TRANSPORT PROTEIN-RELATED"/>
    <property type="match status" value="1"/>
</dbReference>
<feature type="compositionally biased region" description="Basic and acidic residues" evidence="5">
    <location>
        <begin position="568"/>
        <end position="580"/>
    </location>
</feature>
<proteinExistence type="predicted"/>
<dbReference type="Proteomes" id="UP000199355">
    <property type="component" value="Unassembled WGS sequence"/>
</dbReference>
<dbReference type="InterPro" id="IPR003593">
    <property type="entry name" value="AAA+_ATPase"/>
</dbReference>
<evidence type="ECO:0000259" key="6">
    <source>
        <dbReference type="PROSITE" id="PS50893"/>
    </source>
</evidence>
<reference evidence="8" key="1">
    <citation type="submission" date="2016-10" db="EMBL/GenBank/DDBJ databases">
        <authorList>
            <person name="Varghese N."/>
            <person name="Submissions S."/>
        </authorList>
    </citation>
    <scope>NUCLEOTIDE SEQUENCE [LARGE SCALE GENOMIC DNA]</scope>
    <source>
        <strain evidence="8">KHC7</strain>
    </source>
</reference>
<dbReference type="Pfam" id="PF00005">
    <property type="entry name" value="ABC_tran"/>
    <property type="match status" value="2"/>
</dbReference>
<dbReference type="PANTHER" id="PTHR19211:SF14">
    <property type="entry name" value="ATP-BINDING CASSETTE SUB-FAMILY F MEMBER 1"/>
    <property type="match status" value="1"/>
</dbReference>
<protein>
    <submittedName>
        <fullName evidence="7">ATP-binding cassette, subfamily F, member 3</fullName>
    </submittedName>
</protein>
<dbReference type="STRING" id="571438.SAMN05192586_105103"/>
<evidence type="ECO:0000256" key="2">
    <source>
        <dbReference type="ARBA" id="ARBA00022741"/>
    </source>
</evidence>